<gene>
    <name evidence="17" type="ORF">MNOR_LOCUS9523</name>
</gene>
<dbReference type="EC" id="4.6.1.2" evidence="2"/>
<organism evidence="17 18">
    <name type="scientific">Meganyctiphanes norvegica</name>
    <name type="common">Northern krill</name>
    <name type="synonym">Thysanopoda norvegica</name>
    <dbReference type="NCBI Taxonomy" id="48144"/>
    <lineage>
        <taxon>Eukaryota</taxon>
        <taxon>Metazoa</taxon>
        <taxon>Ecdysozoa</taxon>
        <taxon>Arthropoda</taxon>
        <taxon>Crustacea</taxon>
        <taxon>Multicrustacea</taxon>
        <taxon>Malacostraca</taxon>
        <taxon>Eumalacostraca</taxon>
        <taxon>Eucarida</taxon>
        <taxon>Euphausiacea</taxon>
        <taxon>Euphausiidae</taxon>
        <taxon>Meganyctiphanes</taxon>
    </lineage>
</organism>
<evidence type="ECO:0000256" key="13">
    <source>
        <dbReference type="RuleBase" id="RU000405"/>
    </source>
</evidence>
<dbReference type="Pfam" id="PF07701">
    <property type="entry name" value="HNOBA"/>
    <property type="match status" value="1"/>
</dbReference>
<dbReference type="InterPro" id="IPR011645">
    <property type="entry name" value="HNOB_dom_associated"/>
</dbReference>
<comment type="similarity">
    <text evidence="13">Belongs to the adenylyl cyclase class-4/guanylyl cyclase family.</text>
</comment>
<keyword evidence="5" id="KW-0547">Nucleotide-binding</keyword>
<dbReference type="GO" id="GO:0007168">
    <property type="term" value="P:receptor guanylyl cyclase signaling pathway"/>
    <property type="evidence" value="ECO:0007669"/>
    <property type="project" value="TreeGrafter"/>
</dbReference>
<keyword evidence="9" id="KW-0675">Receptor</keyword>
<reference evidence="17 18" key="1">
    <citation type="submission" date="2024-05" db="EMBL/GenBank/DDBJ databases">
        <authorList>
            <person name="Wallberg A."/>
        </authorList>
    </citation>
    <scope>NUCLEOTIDE SEQUENCE [LARGE SCALE GENOMIC DNA]</scope>
</reference>
<dbReference type="InterPro" id="IPR050401">
    <property type="entry name" value="Cyclic_nucleotide_synthase"/>
</dbReference>
<evidence type="ECO:0000256" key="10">
    <source>
        <dbReference type="ARBA" id="ARBA00023180"/>
    </source>
</evidence>
<dbReference type="Proteomes" id="UP001497623">
    <property type="component" value="Unassembled WGS sequence"/>
</dbReference>
<dbReference type="Pfam" id="PF00211">
    <property type="entry name" value="Guanylate_cyc"/>
    <property type="match status" value="1"/>
</dbReference>
<dbReference type="InterPro" id="IPR029787">
    <property type="entry name" value="Nucleotide_cyclase"/>
</dbReference>
<dbReference type="GO" id="GO:0004383">
    <property type="term" value="F:guanylate cyclase activity"/>
    <property type="evidence" value="ECO:0007669"/>
    <property type="project" value="UniProtKB-EC"/>
</dbReference>
<evidence type="ECO:0000256" key="5">
    <source>
        <dbReference type="ARBA" id="ARBA00022741"/>
    </source>
</evidence>
<evidence type="ECO:0000256" key="8">
    <source>
        <dbReference type="ARBA" id="ARBA00023136"/>
    </source>
</evidence>
<dbReference type="Gene3D" id="6.10.250.780">
    <property type="match status" value="1"/>
</dbReference>
<dbReference type="SUPFAM" id="SSF55073">
    <property type="entry name" value="Nucleotide cyclase"/>
    <property type="match status" value="1"/>
</dbReference>
<evidence type="ECO:0000256" key="4">
    <source>
        <dbReference type="ARBA" id="ARBA00022729"/>
    </source>
</evidence>
<dbReference type="SMART" id="SM00044">
    <property type="entry name" value="CYCc"/>
    <property type="match status" value="1"/>
</dbReference>
<feature type="non-terminal residue" evidence="17">
    <location>
        <position position="692"/>
    </location>
</feature>
<keyword evidence="6 15" id="KW-1133">Transmembrane helix</keyword>
<keyword evidence="12" id="KW-0141">cGMP biosynthesis</keyword>
<dbReference type="GO" id="GO:0005886">
    <property type="term" value="C:plasma membrane"/>
    <property type="evidence" value="ECO:0007669"/>
    <property type="project" value="TreeGrafter"/>
</dbReference>
<dbReference type="InterPro" id="IPR013587">
    <property type="entry name" value="Nitrate/nitrite_sensing"/>
</dbReference>
<evidence type="ECO:0000259" key="16">
    <source>
        <dbReference type="PROSITE" id="PS50125"/>
    </source>
</evidence>
<dbReference type="Gene3D" id="3.30.70.1230">
    <property type="entry name" value="Nucleotide cyclase"/>
    <property type="match status" value="1"/>
</dbReference>
<evidence type="ECO:0000256" key="11">
    <source>
        <dbReference type="ARBA" id="ARBA00023239"/>
    </source>
</evidence>
<evidence type="ECO:0000256" key="7">
    <source>
        <dbReference type="ARBA" id="ARBA00023134"/>
    </source>
</evidence>
<keyword evidence="4" id="KW-0732">Signal</keyword>
<evidence type="ECO:0000256" key="12">
    <source>
        <dbReference type="ARBA" id="ARBA00023293"/>
    </source>
</evidence>
<comment type="caution">
    <text evidence="17">The sequence shown here is derived from an EMBL/GenBank/DDBJ whole genome shotgun (WGS) entry which is preliminary data.</text>
</comment>
<dbReference type="AlphaFoldDB" id="A0AAV2QC70"/>
<evidence type="ECO:0000313" key="18">
    <source>
        <dbReference type="Proteomes" id="UP001497623"/>
    </source>
</evidence>
<evidence type="ECO:0000313" key="17">
    <source>
        <dbReference type="EMBL" id="CAL4074518.1"/>
    </source>
</evidence>
<accession>A0AAV2QC70</accession>
<dbReference type="Pfam" id="PF08376">
    <property type="entry name" value="NIT"/>
    <property type="match status" value="1"/>
</dbReference>
<dbReference type="GO" id="GO:0004016">
    <property type="term" value="F:adenylate cyclase activity"/>
    <property type="evidence" value="ECO:0007669"/>
    <property type="project" value="TreeGrafter"/>
</dbReference>
<name>A0AAV2QC70_MEGNR</name>
<comment type="subcellular location">
    <subcellularLocation>
        <location evidence="1">Membrane</location>
        <topology evidence="1">Single-pass type I membrane protein</topology>
    </subcellularLocation>
</comment>
<dbReference type="FunFam" id="3.30.70.1230:FF:000004">
    <property type="entry name" value="Guanylate cyclase"/>
    <property type="match status" value="1"/>
</dbReference>
<dbReference type="GO" id="GO:0035556">
    <property type="term" value="P:intracellular signal transduction"/>
    <property type="evidence" value="ECO:0007669"/>
    <property type="project" value="InterPro"/>
</dbReference>
<evidence type="ECO:0000256" key="6">
    <source>
        <dbReference type="ARBA" id="ARBA00022989"/>
    </source>
</evidence>
<keyword evidence="7" id="KW-0342">GTP-binding</keyword>
<dbReference type="InterPro" id="IPR001054">
    <property type="entry name" value="A/G_cyclase"/>
</dbReference>
<dbReference type="InterPro" id="IPR018297">
    <property type="entry name" value="A/G_cyclase_CS"/>
</dbReference>
<protein>
    <recommendedName>
        <fullName evidence="2">guanylate cyclase</fullName>
        <ecNumber evidence="2">4.6.1.2</ecNumber>
    </recommendedName>
</protein>
<dbReference type="PANTHER" id="PTHR11920:SF501">
    <property type="entry name" value="GUANYLATE CYCLASE 32E"/>
    <property type="match status" value="1"/>
</dbReference>
<keyword evidence="14" id="KW-0175">Coiled coil</keyword>
<feature type="domain" description="Guanylate cyclase" evidence="16">
    <location>
        <begin position="495"/>
        <end position="625"/>
    </location>
</feature>
<dbReference type="GO" id="GO:0001653">
    <property type="term" value="F:peptide receptor activity"/>
    <property type="evidence" value="ECO:0007669"/>
    <property type="project" value="TreeGrafter"/>
</dbReference>
<keyword evidence="11 13" id="KW-0456">Lyase</keyword>
<sequence>MAEIEIQFTCTASKDEVSDEEEEERSLSATEVSSLVTVKAGCCSFNPVSKSGKRWHKFQMIILPFIPIATLIVQNCWSMTNVAKHQQEMTILGNQVDGTVELGRLLTALQQERADVAYYVFSNASHRTDNKQSDIFSTPEIKKVEMNLEKSQNSPNMNISLNDSEEISLDIDKPLTTISTEDTEIQGVSRTQLLKIFRKTDEILEAVHTWPTFTQHHMKEVMSSKLRFQIKLEDLRKTINDAGDTVEKKMVWYNLITFHIMESVVETMKDASAAGIWKILVAYKDMIRAVEYFGICVVEGTNFFGSGTLSPPRFVNYITYDALAWKSLNQTKDFVAVIRWKVDNMTNNYLEFKNISNWRNLILANTRQDIDFNAAYGYYIVMSKFQNELRELQTQLLEMIRKHMKIEAESADFHVSLSMSILILVLAISPVLIFLVSNATHAIQVFANTLTSKTSELRREKRRCNKLIYQMLPQPVAQQLKKGKTVPAENYDNVSIYFSDIVGFTNLAGDSTPLQVVALLNNLYNMFDSRIEQYDVYKVETIGDAYMVVSGVPRANGYRHAAELCTMALDLIDGAVTFVIPHRPDKKLMIRAGINSGSCVAGVVGTKMPRYCLFGDTVNVASRMESTGEAMKVQITQATKEVLDEVGGFQYEFRGYQEIKGKGELPTFWLSSCPKNAMKSPIRVKPIAAVSA</sequence>
<dbReference type="PROSITE" id="PS50125">
    <property type="entry name" value="GUANYLATE_CYCLASE_2"/>
    <property type="match status" value="1"/>
</dbReference>
<evidence type="ECO:0000256" key="3">
    <source>
        <dbReference type="ARBA" id="ARBA00022692"/>
    </source>
</evidence>
<dbReference type="EMBL" id="CAXKWB010004629">
    <property type="protein sequence ID" value="CAL4074518.1"/>
    <property type="molecule type" value="Genomic_DNA"/>
</dbReference>
<keyword evidence="8 15" id="KW-0472">Membrane</keyword>
<proteinExistence type="inferred from homology"/>
<evidence type="ECO:0000256" key="2">
    <source>
        <dbReference type="ARBA" id="ARBA00012202"/>
    </source>
</evidence>
<dbReference type="CDD" id="cd07302">
    <property type="entry name" value="CHD"/>
    <property type="match status" value="1"/>
</dbReference>
<evidence type="ECO:0000256" key="14">
    <source>
        <dbReference type="SAM" id="Coils"/>
    </source>
</evidence>
<dbReference type="GO" id="GO:0005525">
    <property type="term" value="F:GTP binding"/>
    <property type="evidence" value="ECO:0007669"/>
    <property type="project" value="UniProtKB-KW"/>
</dbReference>
<dbReference type="PANTHER" id="PTHR11920">
    <property type="entry name" value="GUANYLYL CYCLASE"/>
    <property type="match status" value="1"/>
</dbReference>
<feature type="transmembrane region" description="Helical" evidence="15">
    <location>
        <begin position="411"/>
        <end position="436"/>
    </location>
</feature>
<evidence type="ECO:0000256" key="15">
    <source>
        <dbReference type="SAM" id="Phobius"/>
    </source>
</evidence>
<keyword evidence="18" id="KW-1185">Reference proteome</keyword>
<evidence type="ECO:0000256" key="1">
    <source>
        <dbReference type="ARBA" id="ARBA00004479"/>
    </source>
</evidence>
<feature type="coiled-coil region" evidence="14">
    <location>
        <begin position="382"/>
        <end position="409"/>
    </location>
</feature>
<keyword evidence="10" id="KW-0325">Glycoprotein</keyword>
<dbReference type="PROSITE" id="PS00452">
    <property type="entry name" value="GUANYLATE_CYCLASE_1"/>
    <property type="match status" value="1"/>
</dbReference>
<evidence type="ECO:0000256" key="9">
    <source>
        <dbReference type="ARBA" id="ARBA00023170"/>
    </source>
</evidence>
<keyword evidence="3 15" id="KW-0812">Transmembrane</keyword>